<keyword evidence="1" id="KW-0238">DNA-binding</keyword>
<reference evidence="3 4" key="1">
    <citation type="submission" date="2019-07" db="EMBL/GenBank/DDBJ databases">
        <title>Caenimonas sedimenti sp. nov., isolated from activated sludge.</title>
        <authorList>
            <person name="Xu J."/>
        </authorList>
    </citation>
    <scope>NUCLEOTIDE SEQUENCE [LARGE SCALE GENOMIC DNA]</scope>
    <source>
        <strain evidence="3 4">HX-9-20</strain>
    </source>
</reference>
<dbReference type="EMBL" id="VOBQ01000016">
    <property type="protein sequence ID" value="TWO69105.1"/>
    <property type="molecule type" value="Genomic_DNA"/>
</dbReference>
<dbReference type="GO" id="GO:0005829">
    <property type="term" value="C:cytosol"/>
    <property type="evidence" value="ECO:0007669"/>
    <property type="project" value="TreeGrafter"/>
</dbReference>
<dbReference type="Gene3D" id="1.10.260.40">
    <property type="entry name" value="lambda repressor-like DNA-binding domains"/>
    <property type="match status" value="1"/>
</dbReference>
<protein>
    <submittedName>
        <fullName evidence="3">Helix-turn-helix transcriptional regulator</fullName>
    </submittedName>
</protein>
<dbReference type="InterPro" id="IPR010982">
    <property type="entry name" value="Lambda_DNA-bd_dom_sf"/>
</dbReference>
<dbReference type="PANTHER" id="PTHR46797:SF24">
    <property type="entry name" value="DNA-BINDING PHAGE PROTEIN"/>
    <property type="match status" value="1"/>
</dbReference>
<evidence type="ECO:0000313" key="4">
    <source>
        <dbReference type="Proteomes" id="UP000318199"/>
    </source>
</evidence>
<dbReference type="OrthoDB" id="1097442at2"/>
<accession>A0A562ZL94</accession>
<dbReference type="InterPro" id="IPR050807">
    <property type="entry name" value="TransReg_Diox_bact_type"/>
</dbReference>
<name>A0A562ZL94_9BURK</name>
<organism evidence="3 4">
    <name type="scientific">Caenimonas sedimenti</name>
    <dbReference type="NCBI Taxonomy" id="2596921"/>
    <lineage>
        <taxon>Bacteria</taxon>
        <taxon>Pseudomonadati</taxon>
        <taxon>Pseudomonadota</taxon>
        <taxon>Betaproteobacteria</taxon>
        <taxon>Burkholderiales</taxon>
        <taxon>Comamonadaceae</taxon>
        <taxon>Caenimonas</taxon>
    </lineage>
</organism>
<keyword evidence="4" id="KW-1185">Reference proteome</keyword>
<gene>
    <name evidence="3" type="ORF">FN976_20430</name>
</gene>
<sequence>MPRSASNPSHALSREAQKERDQVLRTFGAGVRALRTERELSIEELAYRSSLSPSYVGGIERGVRNLSLFNVWRLAVGLHVPSEELMRPLDPTTLPRRKA</sequence>
<dbReference type="GO" id="GO:0003677">
    <property type="term" value="F:DNA binding"/>
    <property type="evidence" value="ECO:0007669"/>
    <property type="project" value="UniProtKB-KW"/>
</dbReference>
<dbReference type="InterPro" id="IPR001387">
    <property type="entry name" value="Cro/C1-type_HTH"/>
</dbReference>
<dbReference type="CDD" id="cd00093">
    <property type="entry name" value="HTH_XRE"/>
    <property type="match status" value="1"/>
</dbReference>
<dbReference type="Pfam" id="PF01381">
    <property type="entry name" value="HTH_3"/>
    <property type="match status" value="1"/>
</dbReference>
<dbReference type="AlphaFoldDB" id="A0A562ZL94"/>
<feature type="domain" description="HTH cro/C1-type" evidence="2">
    <location>
        <begin position="31"/>
        <end position="85"/>
    </location>
</feature>
<evidence type="ECO:0000313" key="3">
    <source>
        <dbReference type="EMBL" id="TWO69105.1"/>
    </source>
</evidence>
<dbReference type="SUPFAM" id="SSF47413">
    <property type="entry name" value="lambda repressor-like DNA-binding domains"/>
    <property type="match status" value="1"/>
</dbReference>
<evidence type="ECO:0000256" key="1">
    <source>
        <dbReference type="ARBA" id="ARBA00023125"/>
    </source>
</evidence>
<comment type="caution">
    <text evidence="3">The sequence shown here is derived from an EMBL/GenBank/DDBJ whole genome shotgun (WGS) entry which is preliminary data.</text>
</comment>
<dbReference type="SMART" id="SM00530">
    <property type="entry name" value="HTH_XRE"/>
    <property type="match status" value="1"/>
</dbReference>
<dbReference type="GO" id="GO:0003700">
    <property type="term" value="F:DNA-binding transcription factor activity"/>
    <property type="evidence" value="ECO:0007669"/>
    <property type="project" value="TreeGrafter"/>
</dbReference>
<evidence type="ECO:0000259" key="2">
    <source>
        <dbReference type="PROSITE" id="PS50943"/>
    </source>
</evidence>
<dbReference type="PANTHER" id="PTHR46797">
    <property type="entry name" value="HTH-TYPE TRANSCRIPTIONAL REGULATOR"/>
    <property type="match status" value="1"/>
</dbReference>
<dbReference type="RefSeq" id="WP_145894915.1">
    <property type="nucleotide sequence ID" value="NZ_VOBQ01000016.1"/>
</dbReference>
<proteinExistence type="predicted"/>
<dbReference type="PROSITE" id="PS50943">
    <property type="entry name" value="HTH_CROC1"/>
    <property type="match status" value="1"/>
</dbReference>
<dbReference type="Proteomes" id="UP000318199">
    <property type="component" value="Unassembled WGS sequence"/>
</dbReference>